<feature type="transmembrane region" description="Helical" evidence="1">
    <location>
        <begin position="6"/>
        <end position="24"/>
    </location>
</feature>
<dbReference type="EMBL" id="JYFN01000044">
    <property type="protein sequence ID" value="KJE21115.1"/>
    <property type="molecule type" value="Genomic_DNA"/>
</dbReference>
<evidence type="ECO:0000313" key="3">
    <source>
        <dbReference type="Proteomes" id="UP000032545"/>
    </source>
</evidence>
<accession>A0A0D8BAH7</accession>
<protein>
    <submittedName>
        <fullName evidence="2">Uncharacterized protein</fullName>
    </submittedName>
</protein>
<keyword evidence="3" id="KW-1185">Reference proteome</keyword>
<organism evidence="2 3">
    <name type="scientific">Frankia torreyi</name>
    <dbReference type="NCBI Taxonomy" id="1856"/>
    <lineage>
        <taxon>Bacteria</taxon>
        <taxon>Bacillati</taxon>
        <taxon>Actinomycetota</taxon>
        <taxon>Actinomycetes</taxon>
        <taxon>Frankiales</taxon>
        <taxon>Frankiaceae</taxon>
        <taxon>Frankia</taxon>
    </lineage>
</organism>
<dbReference type="Proteomes" id="UP000032545">
    <property type="component" value="Unassembled WGS sequence"/>
</dbReference>
<keyword evidence="1" id="KW-1133">Transmembrane helix</keyword>
<keyword evidence="1" id="KW-0812">Transmembrane</keyword>
<evidence type="ECO:0000256" key="1">
    <source>
        <dbReference type="SAM" id="Phobius"/>
    </source>
</evidence>
<reference evidence="3" key="1">
    <citation type="submission" date="2015-02" db="EMBL/GenBank/DDBJ databases">
        <title>Draft Genome of Frankia sp. CpI1-S.</title>
        <authorList>
            <person name="Oshone R.T."/>
            <person name="Ngom M."/>
            <person name="Ghodhbane-Gtari F."/>
            <person name="Gtari M."/>
            <person name="Morris K."/>
            <person name="Thomas K."/>
            <person name="Sen A."/>
            <person name="Tisa L.S."/>
        </authorList>
    </citation>
    <scope>NUCLEOTIDE SEQUENCE [LARGE SCALE GENOMIC DNA]</scope>
    <source>
        <strain evidence="3">CpI1-S</strain>
    </source>
</reference>
<dbReference type="AlphaFoldDB" id="A0A0D8BAH7"/>
<feature type="transmembrane region" description="Helical" evidence="1">
    <location>
        <begin position="45"/>
        <end position="64"/>
    </location>
</feature>
<evidence type="ECO:0000313" key="2">
    <source>
        <dbReference type="EMBL" id="KJE21115.1"/>
    </source>
</evidence>
<dbReference type="PATRIC" id="fig|1502723.3.peg.4570"/>
<keyword evidence="1" id="KW-0472">Membrane</keyword>
<sequence length="66" mass="7252">MTLTGAGIVIAVGVAMGLLLAWYADLIRQAMRQGHHHEIRLAMITGTRNALIIWMLGVGIWTLVVR</sequence>
<comment type="caution">
    <text evidence="2">The sequence shown here is derived from an EMBL/GenBank/DDBJ whole genome shotgun (WGS) entry which is preliminary data.</text>
</comment>
<gene>
    <name evidence="2" type="ORF">FF36_04620</name>
</gene>
<name>A0A0D8BAH7_9ACTN</name>
<proteinExistence type="predicted"/>
<dbReference type="OrthoDB" id="9915796at2"/>
<dbReference type="RefSeq" id="WP_044887130.1">
    <property type="nucleotide sequence ID" value="NZ_JYFN01000044.1"/>
</dbReference>
<reference evidence="2 3" key="2">
    <citation type="journal article" date="2016" name="Genome Announc.">
        <title>Permanent Draft Genome Sequences for Two Variants of Frankia sp. Strain CpI1, the First Frankia Strain Isolated from Root Nodules of Comptonia peregrina.</title>
        <authorList>
            <person name="Oshone R."/>
            <person name="Hurst S.G.IV."/>
            <person name="Abebe-Akele F."/>
            <person name="Simpson S."/>
            <person name="Morris K."/>
            <person name="Thomas W.K."/>
            <person name="Tisa L.S."/>
        </authorList>
    </citation>
    <scope>NUCLEOTIDE SEQUENCE [LARGE SCALE GENOMIC DNA]</scope>
    <source>
        <strain evidence="3">CpI1-S</strain>
    </source>
</reference>